<dbReference type="PANTHER" id="PTHR36050">
    <property type="entry name" value="O-FUCOSYLTRANSFERASE 30"/>
    <property type="match status" value="1"/>
</dbReference>
<dbReference type="InParanoid" id="A0A1Y2EES5"/>
<feature type="compositionally biased region" description="Basic and acidic residues" evidence="1">
    <location>
        <begin position="774"/>
        <end position="786"/>
    </location>
</feature>
<dbReference type="AlphaFoldDB" id="A0A1Y2EES5"/>
<feature type="region of interest" description="Disordered" evidence="1">
    <location>
        <begin position="1"/>
        <end position="111"/>
    </location>
</feature>
<evidence type="ECO:0000256" key="1">
    <source>
        <dbReference type="SAM" id="MobiDB-lite"/>
    </source>
</evidence>
<name>A0A1Y2EES5_9BASI</name>
<dbReference type="Proteomes" id="UP000193467">
    <property type="component" value="Unassembled WGS sequence"/>
</dbReference>
<evidence type="ECO:0008006" key="5">
    <source>
        <dbReference type="Google" id="ProtNLM"/>
    </source>
</evidence>
<feature type="region of interest" description="Disordered" evidence="1">
    <location>
        <begin position="598"/>
        <end position="629"/>
    </location>
</feature>
<evidence type="ECO:0000256" key="2">
    <source>
        <dbReference type="SAM" id="Phobius"/>
    </source>
</evidence>
<keyword evidence="2" id="KW-0472">Membrane</keyword>
<evidence type="ECO:0000313" key="3">
    <source>
        <dbReference type="EMBL" id="ORY69305.1"/>
    </source>
</evidence>
<keyword evidence="2" id="KW-1133">Transmembrane helix</keyword>
<reference evidence="3 4" key="1">
    <citation type="submission" date="2016-07" db="EMBL/GenBank/DDBJ databases">
        <title>Pervasive Adenine N6-methylation of Active Genes in Fungi.</title>
        <authorList>
            <consortium name="DOE Joint Genome Institute"/>
            <person name="Mondo S.J."/>
            <person name="Dannebaum R.O."/>
            <person name="Kuo R.C."/>
            <person name="Labutti K."/>
            <person name="Haridas S."/>
            <person name="Kuo A."/>
            <person name="Salamov A."/>
            <person name="Ahrendt S.R."/>
            <person name="Lipzen A."/>
            <person name="Sullivan W."/>
            <person name="Andreopoulos W.B."/>
            <person name="Clum A."/>
            <person name="Lindquist E."/>
            <person name="Daum C."/>
            <person name="Ramamoorthy G.K."/>
            <person name="Gryganskyi A."/>
            <person name="Culley D."/>
            <person name="Magnuson J.K."/>
            <person name="James T.Y."/>
            <person name="O'Malley M.A."/>
            <person name="Stajich J.E."/>
            <person name="Spatafora J.W."/>
            <person name="Visel A."/>
            <person name="Grigoriev I.V."/>
        </authorList>
    </citation>
    <scope>NUCLEOTIDE SEQUENCE [LARGE SCALE GENOMIC DNA]</scope>
    <source>
        <strain evidence="3 4">62-1032</strain>
    </source>
</reference>
<keyword evidence="4" id="KW-1185">Reference proteome</keyword>
<gene>
    <name evidence="3" type="ORF">BCR35DRAFT_308111</name>
</gene>
<feature type="compositionally biased region" description="Low complexity" evidence="1">
    <location>
        <begin position="54"/>
        <end position="68"/>
    </location>
</feature>
<feature type="region of interest" description="Disordered" evidence="1">
    <location>
        <begin position="765"/>
        <end position="786"/>
    </location>
</feature>
<proteinExistence type="predicted"/>
<evidence type="ECO:0000313" key="4">
    <source>
        <dbReference type="Proteomes" id="UP000193467"/>
    </source>
</evidence>
<feature type="transmembrane region" description="Helical" evidence="2">
    <location>
        <begin position="135"/>
        <end position="153"/>
    </location>
</feature>
<dbReference type="OrthoDB" id="1882547at2759"/>
<sequence length="786" mass="87597">MASPPLNSRALPPTMIQLPPSPGRLAWENEVSSDDSENNSGRRHGRTQSLAPGSPYSTSHSRNNSSVSFTLSPRPSSPNRAYSPFSAASERDSFLPPPASSPNRTPSPSIKTELSHFFENHSPLPPTSKRGRAQWLLLLAIPTVILVLVFAAGTTLERSQTLGEIWESWKGRLMGSARPPSWQEEVKEMDELIEEARTMDSDTIEISVMPIPRTPEDGEGKYLGYLPHSGYHNQRNELVQALILGKMLNRTVLLPPCWIGWPTPWNYYNFLQETWNQAILINEASFGIHPQFDDPLAEALSPLFAPANFTSTHNEYPLPGSDISDATFAERMAEAKAHNKAKWEKMGYEVRPDGFPITNLTAKECKSYSPECRHTYRDTFLSWDSLVDLERVSGDVKLVDRWDVREKALQELLDLKPEDFFVFEDEVRYDFSFQDFPPEAASLPLISPHPDNSSHFARLVSVPAMRELPQKVLLVGSLFGHDRVVGLPGLQEHDPLPQKFAQAMAFNNPWLIRPANEIRDRLGGGDGFVGVHARVGDGVFARRAPEHMETTWRGLVSRLEVEEGVVEEMWDRVKPDSRSQVLRKRAEDNVSDWAHLDGEEDHQAPTTSPHQKRASRSAPRATLPSPSLTNITCRSPLHTSLSLVAFNTPLYLATDSRSPETDPNLAIFFASFPCTFILSDFDRPSELNDGVVVESVGDMAKLVNQADGVPLGRLFLPFLEAMVAAKAFETVGTPGSTFSIFAQGALHDAYREDPDSHPTVLSEVEGARVAPTHGGERERRARSAWH</sequence>
<dbReference type="STRING" id="106004.A0A1Y2EES5"/>
<dbReference type="PANTHER" id="PTHR36050:SF1">
    <property type="entry name" value="O-FUCOSYLTRANSFERASE 30"/>
    <property type="match status" value="1"/>
</dbReference>
<keyword evidence="2" id="KW-0812">Transmembrane</keyword>
<accession>A0A1Y2EES5</accession>
<organism evidence="3 4">
    <name type="scientific">Leucosporidium creatinivorum</name>
    <dbReference type="NCBI Taxonomy" id="106004"/>
    <lineage>
        <taxon>Eukaryota</taxon>
        <taxon>Fungi</taxon>
        <taxon>Dikarya</taxon>
        <taxon>Basidiomycota</taxon>
        <taxon>Pucciniomycotina</taxon>
        <taxon>Microbotryomycetes</taxon>
        <taxon>Leucosporidiales</taxon>
        <taxon>Leucosporidium</taxon>
    </lineage>
</organism>
<feature type="compositionally biased region" description="Polar residues" evidence="1">
    <location>
        <begin position="101"/>
        <end position="111"/>
    </location>
</feature>
<comment type="caution">
    <text evidence="3">The sequence shown here is derived from an EMBL/GenBank/DDBJ whole genome shotgun (WGS) entry which is preliminary data.</text>
</comment>
<protein>
    <recommendedName>
        <fullName evidence="5">GDP-fucose protein O-fucosyltransferase-domain-containing protein</fullName>
    </recommendedName>
</protein>
<dbReference type="EMBL" id="MCGR01000057">
    <property type="protein sequence ID" value="ORY69305.1"/>
    <property type="molecule type" value="Genomic_DNA"/>
</dbReference>
<feature type="compositionally biased region" description="Polar residues" evidence="1">
    <location>
        <begin position="69"/>
        <end position="80"/>
    </location>
</feature>